<dbReference type="Pfam" id="PF00196">
    <property type="entry name" value="GerE"/>
    <property type="match status" value="1"/>
</dbReference>
<dbReference type="GO" id="GO:0004016">
    <property type="term" value="F:adenylate cyclase activity"/>
    <property type="evidence" value="ECO:0007669"/>
    <property type="project" value="TreeGrafter"/>
</dbReference>
<dbReference type="Pfam" id="PF13191">
    <property type="entry name" value="AAA_16"/>
    <property type="match status" value="1"/>
</dbReference>
<dbReference type="PANTHER" id="PTHR16305:SF35">
    <property type="entry name" value="TRANSCRIPTIONAL ACTIVATOR DOMAIN"/>
    <property type="match status" value="1"/>
</dbReference>
<proteinExistence type="predicted"/>
<dbReference type="InterPro" id="IPR016032">
    <property type="entry name" value="Sig_transdc_resp-reg_C-effctor"/>
</dbReference>
<dbReference type="SUPFAM" id="SSF46894">
    <property type="entry name" value="C-terminal effector domain of the bipartite response regulators"/>
    <property type="match status" value="1"/>
</dbReference>
<dbReference type="AlphaFoldDB" id="A0A502E8K2"/>
<evidence type="ECO:0000256" key="1">
    <source>
        <dbReference type="ARBA" id="ARBA00022741"/>
    </source>
</evidence>
<dbReference type="SUPFAM" id="SSF52540">
    <property type="entry name" value="P-loop containing nucleoside triphosphate hydrolases"/>
    <property type="match status" value="1"/>
</dbReference>
<keyword evidence="1" id="KW-0547">Nucleotide-binding</keyword>
<dbReference type="RefSeq" id="WP_140693949.1">
    <property type="nucleotide sequence ID" value="NZ_RCZG01000007.1"/>
</dbReference>
<dbReference type="GO" id="GO:0006355">
    <property type="term" value="P:regulation of DNA-templated transcription"/>
    <property type="evidence" value="ECO:0007669"/>
    <property type="project" value="InterPro"/>
</dbReference>
<dbReference type="CDD" id="cd06170">
    <property type="entry name" value="LuxR_C_like"/>
    <property type="match status" value="1"/>
</dbReference>
<dbReference type="SUPFAM" id="SSF48452">
    <property type="entry name" value="TPR-like"/>
    <property type="match status" value="3"/>
</dbReference>
<comment type="caution">
    <text evidence="4">The sequence shown here is derived from an EMBL/GenBank/DDBJ whole genome shotgun (WGS) entry which is preliminary data.</text>
</comment>
<dbReference type="InterPro" id="IPR041664">
    <property type="entry name" value="AAA_16"/>
</dbReference>
<name>A0A502E8K2_9MYCO</name>
<gene>
    <name evidence="4" type="ORF">EAH80_18520</name>
</gene>
<dbReference type="PANTHER" id="PTHR16305">
    <property type="entry name" value="TESTICULAR SOLUBLE ADENYLYL CYCLASE"/>
    <property type="match status" value="1"/>
</dbReference>
<dbReference type="InterPro" id="IPR011990">
    <property type="entry name" value="TPR-like_helical_dom_sf"/>
</dbReference>
<organism evidence="4 5">
    <name type="scientific">Mycolicibacterium hodleri</name>
    <dbReference type="NCBI Taxonomy" id="49897"/>
    <lineage>
        <taxon>Bacteria</taxon>
        <taxon>Bacillati</taxon>
        <taxon>Actinomycetota</taxon>
        <taxon>Actinomycetes</taxon>
        <taxon>Mycobacteriales</taxon>
        <taxon>Mycobacteriaceae</taxon>
        <taxon>Mycolicibacterium</taxon>
    </lineage>
</organism>
<dbReference type="SMART" id="SM00421">
    <property type="entry name" value="HTH_LUXR"/>
    <property type="match status" value="1"/>
</dbReference>
<dbReference type="PROSITE" id="PS50043">
    <property type="entry name" value="HTH_LUXR_2"/>
    <property type="match status" value="1"/>
</dbReference>
<dbReference type="InterPro" id="IPR027417">
    <property type="entry name" value="P-loop_NTPase"/>
</dbReference>
<dbReference type="OrthoDB" id="134933at2"/>
<dbReference type="InterPro" id="IPR000792">
    <property type="entry name" value="Tscrpt_reg_LuxR_C"/>
</dbReference>
<dbReference type="EMBL" id="RCZG01000007">
    <property type="protein sequence ID" value="TPG32790.1"/>
    <property type="molecule type" value="Genomic_DNA"/>
</dbReference>
<dbReference type="Gene3D" id="1.10.10.10">
    <property type="entry name" value="Winged helix-like DNA-binding domain superfamily/Winged helix DNA-binding domain"/>
    <property type="match status" value="1"/>
</dbReference>
<keyword evidence="2" id="KW-0067">ATP-binding</keyword>
<evidence type="ECO:0000259" key="3">
    <source>
        <dbReference type="PROSITE" id="PS50043"/>
    </source>
</evidence>
<dbReference type="GO" id="GO:0005524">
    <property type="term" value="F:ATP binding"/>
    <property type="evidence" value="ECO:0007669"/>
    <property type="project" value="UniProtKB-KW"/>
</dbReference>
<dbReference type="GO" id="GO:0003677">
    <property type="term" value="F:DNA binding"/>
    <property type="evidence" value="ECO:0007669"/>
    <property type="project" value="InterPro"/>
</dbReference>
<dbReference type="Gene3D" id="1.25.40.10">
    <property type="entry name" value="Tetratricopeptide repeat domain"/>
    <property type="match status" value="1"/>
</dbReference>
<sequence>MTVHAFESFARPAEAFATELDSHAGRLLTPYRAIAGVRRSKGVSMNGSNDAECMSRFLSSAARGPAAMLIDGEVGIGRTTAWLAAAEEARSVGFLVLSARARREESGFALGIAAELIRDVDSDVLSSLPELQRRAAERNLLHVDGRHSNEDQRAVVAAFTAIVNKLSETSPVLIAIDDVQWLDAASRDLLAFAARRLRGPVGLLLTERNASDGAAVWLKLDRPDSLSRLRIRPMEPNQLQRLITDRIGRSYSRPTMMRIAEVSGGNPFYALELARATNHKTSAPASLPPALAEIVRQRVECFDDEVKRALLAAACVGDPTVDVMAAMTSTSVDRLVRLLEEPETSGVVSIEGNRVRFTHPVLAYGVYSQALPAQRRAMHRALAALESAPEQRARHLALAATSADADVLSAIDAATAFVAAKGDPVFAAELIELAIDLGGGTPERRLEAARHHLKAGDLDRARALAESVAAILPACEQRAVARIMVAGTLLFHGDFDVAAELLQQALSDAAKQPVTLLRAHLCSAVAQSSLGNGDSAHRHSVQALTHAEQLKDPHLISQALAVHVALQCSRGVGLDQATLDRAVNLEDLDVDTYAPFSAHAVNALALAWMGRLVEAESELAAILERRASRGINTDLPCLQFHAAMVDIGLGRYANAARTADDMLLRAEQIGGDHVRILAAVPAAVAAAYTGREQDARKEIESALADTSVPAGRWTTPWPTMALGFLETSLGNYAEALNVLHPLLTRWQENSGVDVSTFYYVPDAVEAMIATNALEQAEELVTSLEDNGIRLSHRWMSAVGARCRSMLLAARGDLDGAERAAAHAMAEHEDLPVPFERARTLLVQGQLHRRMRHRQAARAALEDALCTFESLGTPIWSARVEAELARTNSMRGQQSDLTPSEQRVAELVALGMTNKDVAAALFISPKTVESNLGRVYRKLGIRSRVELGRRLHADDRGPSTGGGG</sequence>
<feature type="domain" description="HTH luxR-type" evidence="3">
    <location>
        <begin position="889"/>
        <end position="954"/>
    </location>
</feature>
<dbReference type="InterPro" id="IPR036388">
    <property type="entry name" value="WH-like_DNA-bd_sf"/>
</dbReference>
<reference evidence="4 5" key="1">
    <citation type="journal article" date="2019" name="Environ. Microbiol.">
        <title>Species interactions and distinct microbial communities in high Arctic permafrost affected cryosols are associated with the CH4 and CO2 gas fluxes.</title>
        <authorList>
            <person name="Altshuler I."/>
            <person name="Hamel J."/>
            <person name="Turney S."/>
            <person name="Magnuson E."/>
            <person name="Levesque R."/>
            <person name="Greer C."/>
            <person name="Whyte L.G."/>
        </authorList>
    </citation>
    <scope>NUCLEOTIDE SEQUENCE [LARGE SCALE GENOMIC DNA]</scope>
    <source>
        <strain evidence="4 5">S5.20</strain>
    </source>
</reference>
<protein>
    <recommendedName>
        <fullName evidence="3">HTH luxR-type domain-containing protein</fullName>
    </recommendedName>
</protein>
<keyword evidence="5" id="KW-1185">Reference proteome</keyword>
<dbReference type="GO" id="GO:0005737">
    <property type="term" value="C:cytoplasm"/>
    <property type="evidence" value="ECO:0007669"/>
    <property type="project" value="TreeGrafter"/>
</dbReference>
<evidence type="ECO:0000313" key="4">
    <source>
        <dbReference type="EMBL" id="TPG32790.1"/>
    </source>
</evidence>
<dbReference type="PROSITE" id="PS00622">
    <property type="entry name" value="HTH_LUXR_1"/>
    <property type="match status" value="1"/>
</dbReference>
<accession>A0A502E8K2</accession>
<dbReference type="Proteomes" id="UP000320095">
    <property type="component" value="Unassembled WGS sequence"/>
</dbReference>
<evidence type="ECO:0000256" key="2">
    <source>
        <dbReference type="ARBA" id="ARBA00022840"/>
    </source>
</evidence>
<dbReference type="PRINTS" id="PR00038">
    <property type="entry name" value="HTHLUXR"/>
</dbReference>
<evidence type="ECO:0000313" key="5">
    <source>
        <dbReference type="Proteomes" id="UP000320095"/>
    </source>
</evidence>